<evidence type="ECO:0000256" key="1">
    <source>
        <dbReference type="ARBA" id="ARBA00001936"/>
    </source>
</evidence>
<keyword evidence="4 8" id="KW-0378">Hydrolase</keyword>
<evidence type="ECO:0000256" key="3">
    <source>
        <dbReference type="ARBA" id="ARBA00022723"/>
    </source>
</evidence>
<evidence type="ECO:0000313" key="8">
    <source>
        <dbReference type="EMBL" id="QMW24343.1"/>
    </source>
</evidence>
<comment type="cofactor">
    <cofactor evidence="1">
        <name>Mn(2+)</name>
        <dbReference type="ChEBI" id="CHEBI:29035"/>
    </cofactor>
</comment>
<proteinExistence type="predicted"/>
<dbReference type="InterPro" id="IPR000086">
    <property type="entry name" value="NUDIX_hydrolase_dom"/>
</dbReference>
<name>A0A7G5ILV1_9SPHN</name>
<accession>A0A7G5ILV1</accession>
<protein>
    <submittedName>
        <fullName evidence="8">NUDIX hydrolase</fullName>
    </submittedName>
</protein>
<sequence length="223" mass="24974">MIDTAPMAGNASRAVRPKNAATLILVRRDGEKHRILLGRRSGGHDFMPNKWVFPGGRIHPSDYRVPLVDDLSPRTIADLGETPHFARALALTAIRELFEETGLVLGTPSPPFHSRGEWRHFLMGHRPRLADLRFIARAITPPARHKRFDARFFLADAANLTSLSPVGNGELDQLAWFTLSECRALDLPTVTRAVLDTVQQHLLGTPTTIPFWRWTRNNPLSAL</sequence>
<evidence type="ECO:0000256" key="5">
    <source>
        <dbReference type="ARBA" id="ARBA00022842"/>
    </source>
</evidence>
<keyword evidence="9" id="KW-1185">Reference proteome</keyword>
<dbReference type="AlphaFoldDB" id="A0A7G5ILV1"/>
<dbReference type="Pfam" id="PF00293">
    <property type="entry name" value="NUDIX"/>
    <property type="match status" value="1"/>
</dbReference>
<dbReference type="Proteomes" id="UP000515292">
    <property type="component" value="Chromosome"/>
</dbReference>
<dbReference type="GO" id="GO:0046872">
    <property type="term" value="F:metal ion binding"/>
    <property type="evidence" value="ECO:0007669"/>
    <property type="project" value="UniProtKB-KW"/>
</dbReference>
<dbReference type="PANTHER" id="PTHR12318:SF0">
    <property type="entry name" value="ACYL-COENZYME A DIPHOSPHATASE NUDT19"/>
    <property type="match status" value="1"/>
</dbReference>
<evidence type="ECO:0000313" key="9">
    <source>
        <dbReference type="Proteomes" id="UP000515292"/>
    </source>
</evidence>
<evidence type="ECO:0000256" key="4">
    <source>
        <dbReference type="ARBA" id="ARBA00022801"/>
    </source>
</evidence>
<dbReference type="KEGG" id="sand:H3309_07795"/>
<evidence type="ECO:0000259" key="7">
    <source>
        <dbReference type="PROSITE" id="PS51462"/>
    </source>
</evidence>
<dbReference type="PANTHER" id="PTHR12318">
    <property type="entry name" value="TESTOSTERONE-REGULATED PROTEIN RP2"/>
    <property type="match status" value="1"/>
</dbReference>
<dbReference type="InterPro" id="IPR039121">
    <property type="entry name" value="NUDT19"/>
</dbReference>
<reference evidence="8 9" key="1">
    <citation type="submission" date="2020-07" db="EMBL/GenBank/DDBJ databases">
        <title>Complete genome sequence for Sandaracinobacter sp. M6.</title>
        <authorList>
            <person name="Tang Y."/>
            <person name="Liu Q."/>
            <person name="Guo Z."/>
            <person name="Lei P."/>
            <person name="Huang B."/>
        </authorList>
    </citation>
    <scope>NUCLEOTIDE SEQUENCE [LARGE SCALE GENOMIC DNA]</scope>
    <source>
        <strain evidence="8 9">M6</strain>
    </source>
</reference>
<dbReference type="InterPro" id="IPR015797">
    <property type="entry name" value="NUDIX_hydrolase-like_dom_sf"/>
</dbReference>
<dbReference type="PROSITE" id="PS51462">
    <property type="entry name" value="NUDIX"/>
    <property type="match status" value="1"/>
</dbReference>
<dbReference type="SUPFAM" id="SSF55811">
    <property type="entry name" value="Nudix"/>
    <property type="match status" value="1"/>
</dbReference>
<dbReference type="GO" id="GO:0016818">
    <property type="term" value="F:hydrolase activity, acting on acid anhydrides, in phosphorus-containing anhydrides"/>
    <property type="evidence" value="ECO:0007669"/>
    <property type="project" value="InterPro"/>
</dbReference>
<keyword evidence="5" id="KW-0460">Magnesium</keyword>
<feature type="domain" description="Nudix hydrolase" evidence="7">
    <location>
        <begin position="17"/>
        <end position="200"/>
    </location>
</feature>
<keyword evidence="3" id="KW-0479">Metal-binding</keyword>
<dbReference type="CDD" id="cd18870">
    <property type="entry name" value="NUDIX_AcylCoAdiphos_Nudt19"/>
    <property type="match status" value="1"/>
</dbReference>
<dbReference type="RefSeq" id="WP_182298191.1">
    <property type="nucleotide sequence ID" value="NZ_CP059851.1"/>
</dbReference>
<gene>
    <name evidence="8" type="ORF">H3309_07795</name>
</gene>
<organism evidence="8 9">
    <name type="scientific">Sandaracinobacteroides saxicola</name>
    <dbReference type="NCBI Taxonomy" id="2759707"/>
    <lineage>
        <taxon>Bacteria</taxon>
        <taxon>Pseudomonadati</taxon>
        <taxon>Pseudomonadota</taxon>
        <taxon>Alphaproteobacteria</taxon>
        <taxon>Sphingomonadales</taxon>
        <taxon>Sphingosinicellaceae</taxon>
        <taxon>Sandaracinobacteroides</taxon>
    </lineage>
</organism>
<comment type="cofactor">
    <cofactor evidence="2">
        <name>Mg(2+)</name>
        <dbReference type="ChEBI" id="CHEBI:18420"/>
    </cofactor>
</comment>
<dbReference type="EMBL" id="CP059851">
    <property type="protein sequence ID" value="QMW24343.1"/>
    <property type="molecule type" value="Genomic_DNA"/>
</dbReference>
<evidence type="ECO:0000256" key="6">
    <source>
        <dbReference type="ARBA" id="ARBA00023211"/>
    </source>
</evidence>
<dbReference type="Gene3D" id="3.90.79.10">
    <property type="entry name" value="Nucleoside Triphosphate Pyrophosphohydrolase"/>
    <property type="match status" value="1"/>
</dbReference>
<keyword evidence="6" id="KW-0464">Manganese</keyword>
<evidence type="ECO:0000256" key="2">
    <source>
        <dbReference type="ARBA" id="ARBA00001946"/>
    </source>
</evidence>